<evidence type="ECO:0000259" key="2">
    <source>
        <dbReference type="Pfam" id="PF24883"/>
    </source>
</evidence>
<proteinExistence type="predicted"/>
<evidence type="ECO:0000313" key="3">
    <source>
        <dbReference type="EMBL" id="KAK8046065.1"/>
    </source>
</evidence>
<evidence type="ECO:0000256" key="1">
    <source>
        <dbReference type="ARBA" id="ARBA00022737"/>
    </source>
</evidence>
<keyword evidence="4" id="KW-1185">Reference proteome</keyword>
<reference evidence="3 4" key="1">
    <citation type="submission" date="2023-01" db="EMBL/GenBank/DDBJ databases">
        <title>Analysis of 21 Apiospora genomes using comparative genomics revels a genus with tremendous synthesis potential of carbohydrate active enzymes and secondary metabolites.</title>
        <authorList>
            <person name="Sorensen T."/>
        </authorList>
    </citation>
    <scope>NUCLEOTIDE SEQUENCE [LARGE SCALE GENOMIC DNA]</scope>
    <source>
        <strain evidence="3 4">CBS 83171</strain>
    </source>
</reference>
<dbReference type="Proteomes" id="UP001446871">
    <property type="component" value="Unassembled WGS sequence"/>
</dbReference>
<feature type="domain" description="Nephrocystin 3-like N-terminal" evidence="2">
    <location>
        <begin position="252"/>
        <end position="425"/>
    </location>
</feature>
<dbReference type="PANTHER" id="PTHR10039:SF5">
    <property type="entry name" value="NACHT DOMAIN-CONTAINING PROTEIN"/>
    <property type="match status" value="1"/>
</dbReference>
<dbReference type="PANTHER" id="PTHR10039">
    <property type="entry name" value="AMELOGENIN"/>
    <property type="match status" value="1"/>
</dbReference>
<organism evidence="3 4">
    <name type="scientific">Apiospora saccharicola</name>
    <dbReference type="NCBI Taxonomy" id="335842"/>
    <lineage>
        <taxon>Eukaryota</taxon>
        <taxon>Fungi</taxon>
        <taxon>Dikarya</taxon>
        <taxon>Ascomycota</taxon>
        <taxon>Pezizomycotina</taxon>
        <taxon>Sordariomycetes</taxon>
        <taxon>Xylariomycetidae</taxon>
        <taxon>Amphisphaeriales</taxon>
        <taxon>Apiosporaceae</taxon>
        <taxon>Apiospora</taxon>
    </lineage>
</organism>
<gene>
    <name evidence="3" type="ORF">PG996_014129</name>
</gene>
<evidence type="ECO:0000313" key="4">
    <source>
        <dbReference type="Proteomes" id="UP001446871"/>
    </source>
</evidence>
<dbReference type="SUPFAM" id="SSF52540">
    <property type="entry name" value="P-loop containing nucleoside triphosphate hydrolases"/>
    <property type="match status" value="1"/>
</dbReference>
<dbReference type="InterPro" id="IPR056884">
    <property type="entry name" value="NPHP3-like_N"/>
</dbReference>
<dbReference type="InterPro" id="IPR027417">
    <property type="entry name" value="P-loop_NTPase"/>
</dbReference>
<comment type="caution">
    <text evidence="3">The sequence shown here is derived from an EMBL/GenBank/DDBJ whole genome shotgun (WGS) entry which is preliminary data.</text>
</comment>
<sequence length="582" mass="65649">MEALAAIGLASNVIGFIEAGFKLVEKAKDIHQSGVVSTEEDASHLRVATSLEASFSKLSASKDKSGSEQEVAIYETASECAGLAAQLCRLLDKTRVKGPLSRVKVIKATVRSTWKSKEKEDLISRLDRALNGLNTQLLILTRSDLVAHIDNSFQWRNMQHTELHAINTQISSLQKDLNKSSHNTTVVTELLRVLEKPRQSLFEVRQHQILESLRFDLMNAREEGIIDAHEATYDWLLRPEGPFATPALEDTSQRFRSWLQKKGGIFFIMGKPGAVKSVLMKMISGHENFRRLVAENSEATQTIVAKFFFWNAGSESQKSFGCLVRSLLHSILSQAPDLIPAVFPNDWEETGHFSGQSWTAHHDSKKINIAFEKLLCSELLYRNRHVVFLIDGLDELEGDHKYMVQRIRSWSTTGGDNLKICVSSREWNVFTSVFADCESLKLQSLTYDDMLRTTRDTLAGNEDFIRLDVPVYKFESFAKTLVEKAEGVFLWTSLVLRLLQDGLSDGDEFLRLQSKLDALPADLEKLFEHMLTSINKVDQCYAFKMIHFVSESTTAGSPPMLLRMLFLDILYDSAQANDPADF</sequence>
<name>A0ABR1THF9_9PEZI</name>
<dbReference type="Pfam" id="PF24883">
    <property type="entry name" value="NPHP3_N"/>
    <property type="match status" value="1"/>
</dbReference>
<keyword evidence="1" id="KW-0677">Repeat</keyword>
<dbReference type="Gene3D" id="3.40.50.300">
    <property type="entry name" value="P-loop containing nucleotide triphosphate hydrolases"/>
    <property type="match status" value="1"/>
</dbReference>
<accession>A0ABR1THF9</accession>
<dbReference type="EMBL" id="JAQQWM010000009">
    <property type="protein sequence ID" value="KAK8046065.1"/>
    <property type="molecule type" value="Genomic_DNA"/>
</dbReference>
<protein>
    <recommendedName>
        <fullName evidence="2">Nephrocystin 3-like N-terminal domain-containing protein</fullName>
    </recommendedName>
</protein>